<dbReference type="PANTHER" id="PTHR11730">
    <property type="entry name" value="AMMONIUM TRANSPORTER"/>
    <property type="match status" value="1"/>
</dbReference>
<keyword evidence="6 8" id="KW-0472">Membrane</keyword>
<dbReference type="InterPro" id="IPR029020">
    <property type="entry name" value="Ammonium/urea_transptr"/>
</dbReference>
<keyword evidence="5 8" id="KW-1133">Transmembrane helix</keyword>
<feature type="transmembrane region" description="Helical" evidence="8">
    <location>
        <begin position="291"/>
        <end position="314"/>
    </location>
</feature>
<feature type="transmembrane region" description="Helical" evidence="8">
    <location>
        <begin position="326"/>
        <end position="344"/>
    </location>
</feature>
<dbReference type="Gene3D" id="1.10.3430.10">
    <property type="entry name" value="Ammonium transporter AmtB like domains"/>
    <property type="match status" value="1"/>
</dbReference>
<evidence type="ECO:0000259" key="9">
    <source>
        <dbReference type="Pfam" id="PF00909"/>
    </source>
</evidence>
<feature type="transmembrane region" description="Helical" evidence="8">
    <location>
        <begin position="166"/>
        <end position="187"/>
    </location>
</feature>
<reference evidence="10" key="1">
    <citation type="submission" date="2021-01" db="EMBL/GenBank/DDBJ databases">
        <authorList>
            <person name="Corre E."/>
            <person name="Pelletier E."/>
            <person name="Niang G."/>
            <person name="Scheremetjew M."/>
            <person name="Finn R."/>
            <person name="Kale V."/>
            <person name="Holt S."/>
            <person name="Cochrane G."/>
            <person name="Meng A."/>
            <person name="Brown T."/>
            <person name="Cohen L."/>
        </authorList>
    </citation>
    <scope>NUCLEOTIDE SEQUENCE</scope>
    <source>
        <strain evidence="10">CCMP127</strain>
    </source>
</reference>
<evidence type="ECO:0000256" key="5">
    <source>
        <dbReference type="ARBA" id="ARBA00022989"/>
    </source>
</evidence>
<dbReference type="NCBIfam" id="TIGR00836">
    <property type="entry name" value="amt"/>
    <property type="match status" value="1"/>
</dbReference>
<dbReference type="GO" id="GO:0005886">
    <property type="term" value="C:plasma membrane"/>
    <property type="evidence" value="ECO:0007669"/>
    <property type="project" value="UniProtKB-SubCell"/>
</dbReference>
<dbReference type="AlphaFoldDB" id="A0A7S3LF15"/>
<feature type="transmembrane region" description="Helical" evidence="8">
    <location>
        <begin position="385"/>
        <end position="402"/>
    </location>
</feature>
<comment type="similarity">
    <text evidence="2 8">Belongs to the ammonia transporter channel (TC 1.A.11.2) family.</text>
</comment>
<dbReference type="Pfam" id="PF00909">
    <property type="entry name" value="Ammonium_transp"/>
    <property type="match status" value="1"/>
</dbReference>
<dbReference type="InterPro" id="IPR001905">
    <property type="entry name" value="Ammonium_transpt"/>
</dbReference>
<feature type="transmembrane region" description="Helical" evidence="8">
    <location>
        <begin position="55"/>
        <end position="79"/>
    </location>
</feature>
<proteinExistence type="inferred from homology"/>
<dbReference type="EMBL" id="HBIM01024123">
    <property type="protein sequence ID" value="CAE0421219.1"/>
    <property type="molecule type" value="Transcribed_RNA"/>
</dbReference>
<dbReference type="InterPro" id="IPR024041">
    <property type="entry name" value="NH4_transpt_AmtB-like_dom"/>
</dbReference>
<evidence type="ECO:0000256" key="3">
    <source>
        <dbReference type="ARBA" id="ARBA00022448"/>
    </source>
</evidence>
<dbReference type="SUPFAM" id="SSF111352">
    <property type="entry name" value="Ammonium transporter"/>
    <property type="match status" value="1"/>
</dbReference>
<evidence type="ECO:0000256" key="4">
    <source>
        <dbReference type="ARBA" id="ARBA00022692"/>
    </source>
</evidence>
<accession>A0A7S3LF15</accession>
<dbReference type="InterPro" id="IPR018047">
    <property type="entry name" value="Ammonium_transpt_CS"/>
</dbReference>
<gene>
    <name evidence="10" type="ORF">ACOF00016_LOCUS17866</name>
</gene>
<evidence type="ECO:0000256" key="8">
    <source>
        <dbReference type="RuleBase" id="RU362002"/>
    </source>
</evidence>
<evidence type="ECO:0000256" key="6">
    <source>
        <dbReference type="ARBA" id="ARBA00023136"/>
    </source>
</evidence>
<name>A0A7S3LF15_9STRA</name>
<dbReference type="GO" id="GO:0097272">
    <property type="term" value="P:ammonium homeostasis"/>
    <property type="evidence" value="ECO:0007669"/>
    <property type="project" value="TreeGrafter"/>
</dbReference>
<feature type="transmembrane region" description="Helical" evidence="8">
    <location>
        <begin position="251"/>
        <end position="271"/>
    </location>
</feature>
<sequence length="534" mass="57786">MLPRELRIGMNADMDVYGECAAQLGEEATTDDFLRCFSSQLSSPAFGVDPFSREVLLVFAAALVFLMQSGFAMVCAGAIRKKNMQNSMLKNLLDACGAAVSFFVVGYAFAFGGAASGSTETTFVGNTGFFLQGVDDYAFFSYNSAFAAATVTIVAGTLAERCQMTAYFGYSVLLAGWVWPIIVRAVWSNEGFLSAFHVDPLWGVGMVDFAGGGVVHVCGGLTALYAAIILGPRRGRFHDDEGLPLDEPKKIVGHSMALQMLGTFILWFGWIGFNVGPVLTAPGDILTRAGLVMVNTTLSGGIAGITGLFFNLWLLERRTGEPIFDLQYAMNGSLAGLVAITAGAGLVEPWAAFVIGFIAGILYTIGSYLLLYFKIDDAVDAVPVHLFNGVWGLIAVGCFAVPDHLEVFYGRSDHPGWFYSVREGDSNGRLMGVQLVGFLFIVGWVTFIMFPFFIFLNWAGWLRADPLDEIVGLDLSYHEGLALVQTHADNAGDVDDKHIQEYKERRASRANIKVNSAELMTGLASGEMDDEKSH</sequence>
<evidence type="ECO:0000256" key="2">
    <source>
        <dbReference type="ARBA" id="ARBA00005887"/>
    </source>
</evidence>
<keyword evidence="3 8" id="KW-0813">Transport</keyword>
<evidence type="ECO:0000256" key="7">
    <source>
        <dbReference type="ARBA" id="ARBA00023177"/>
    </source>
</evidence>
<comment type="subcellular location">
    <subcellularLocation>
        <location evidence="8">Cell membrane</location>
        <topology evidence="8">Multi-pass membrane protein</topology>
    </subcellularLocation>
    <subcellularLocation>
        <location evidence="1">Membrane</location>
        <topology evidence="1">Multi-pass membrane protein</topology>
    </subcellularLocation>
</comment>
<feature type="transmembrane region" description="Helical" evidence="8">
    <location>
        <begin position="91"/>
        <end position="117"/>
    </location>
</feature>
<dbReference type="PANTHER" id="PTHR11730:SF6">
    <property type="entry name" value="AMMONIUM TRANSPORTER"/>
    <property type="match status" value="1"/>
</dbReference>
<protein>
    <recommendedName>
        <fullName evidence="8">Ammonium transporter</fullName>
    </recommendedName>
</protein>
<dbReference type="GO" id="GO:0008519">
    <property type="term" value="F:ammonium channel activity"/>
    <property type="evidence" value="ECO:0007669"/>
    <property type="project" value="InterPro"/>
</dbReference>
<dbReference type="FunFam" id="1.10.3430.10:FF:000016">
    <property type="entry name" value="Ammonium transporter"/>
    <property type="match status" value="1"/>
</dbReference>
<feature type="domain" description="Ammonium transporter AmtB-like" evidence="9">
    <location>
        <begin position="56"/>
        <end position="480"/>
    </location>
</feature>
<evidence type="ECO:0000256" key="1">
    <source>
        <dbReference type="ARBA" id="ARBA00004141"/>
    </source>
</evidence>
<dbReference type="PROSITE" id="PS01219">
    <property type="entry name" value="AMMONIUM_TRANSP"/>
    <property type="match status" value="1"/>
</dbReference>
<keyword evidence="7 8" id="KW-0924">Ammonia transport</keyword>
<organism evidence="10">
    <name type="scientific">Amphora coffeiformis</name>
    <dbReference type="NCBI Taxonomy" id="265554"/>
    <lineage>
        <taxon>Eukaryota</taxon>
        <taxon>Sar</taxon>
        <taxon>Stramenopiles</taxon>
        <taxon>Ochrophyta</taxon>
        <taxon>Bacillariophyta</taxon>
        <taxon>Bacillariophyceae</taxon>
        <taxon>Bacillariophycidae</taxon>
        <taxon>Thalassiophysales</taxon>
        <taxon>Catenulaceae</taxon>
        <taxon>Amphora</taxon>
    </lineage>
</organism>
<keyword evidence="4 8" id="KW-0812">Transmembrane</keyword>
<feature type="transmembrane region" description="Helical" evidence="8">
    <location>
        <begin position="137"/>
        <end position="159"/>
    </location>
</feature>
<feature type="transmembrane region" description="Helical" evidence="8">
    <location>
        <begin position="435"/>
        <end position="456"/>
    </location>
</feature>
<evidence type="ECO:0000313" key="10">
    <source>
        <dbReference type="EMBL" id="CAE0421219.1"/>
    </source>
</evidence>
<feature type="transmembrane region" description="Helical" evidence="8">
    <location>
        <begin position="350"/>
        <end position="373"/>
    </location>
</feature>
<feature type="transmembrane region" description="Helical" evidence="8">
    <location>
        <begin position="207"/>
        <end position="230"/>
    </location>
</feature>